<comment type="similarity">
    <text evidence="1">Belongs to the peptidase C59 family.</text>
</comment>
<dbReference type="GO" id="GO:0016787">
    <property type="term" value="F:hydrolase activity"/>
    <property type="evidence" value="ECO:0007669"/>
    <property type="project" value="UniProtKB-KW"/>
</dbReference>
<evidence type="ECO:0000313" key="5">
    <source>
        <dbReference type="EMBL" id="SHE86431.1"/>
    </source>
</evidence>
<dbReference type="PANTHER" id="PTHR35527">
    <property type="entry name" value="CHOLOYLGLYCINE HYDROLASE"/>
    <property type="match status" value="1"/>
</dbReference>
<dbReference type="InterPro" id="IPR029132">
    <property type="entry name" value="CBAH/NAAA_C"/>
</dbReference>
<keyword evidence="2 5" id="KW-0378">Hydrolase</keyword>
<keyword evidence="3" id="KW-0732">Signal</keyword>
<reference evidence="6" key="1">
    <citation type="submission" date="2016-11" db="EMBL/GenBank/DDBJ databases">
        <authorList>
            <person name="Varghese N."/>
            <person name="Submissions S."/>
        </authorList>
    </citation>
    <scope>NUCLEOTIDE SEQUENCE [LARGE SCALE GENOMIC DNA]</scope>
    <source>
        <strain evidence="6">CGMCC 1.7063</strain>
    </source>
</reference>
<proteinExistence type="inferred from homology"/>
<dbReference type="Pfam" id="PF02275">
    <property type="entry name" value="CBAH"/>
    <property type="match status" value="1"/>
</dbReference>
<dbReference type="Proteomes" id="UP000184170">
    <property type="component" value="Unassembled WGS sequence"/>
</dbReference>
<dbReference type="EMBL" id="FQVA01000001">
    <property type="protein sequence ID" value="SHE86431.1"/>
    <property type="molecule type" value="Genomic_DNA"/>
</dbReference>
<accession>A0A1M4WYT9</accession>
<feature type="domain" description="Choloylglycine hydrolase/NAAA C-terminal" evidence="4">
    <location>
        <begin position="22"/>
        <end position="226"/>
    </location>
</feature>
<dbReference type="InterPro" id="IPR029055">
    <property type="entry name" value="Ntn_hydrolases_N"/>
</dbReference>
<keyword evidence="6" id="KW-1185">Reference proteome</keyword>
<feature type="chain" id="PRO_5012725321" evidence="3">
    <location>
        <begin position="22"/>
        <end position="361"/>
    </location>
</feature>
<dbReference type="Gene3D" id="3.60.60.10">
    <property type="entry name" value="Penicillin V Acylase, Chain A"/>
    <property type="match status" value="1"/>
</dbReference>
<evidence type="ECO:0000256" key="1">
    <source>
        <dbReference type="ARBA" id="ARBA00006625"/>
    </source>
</evidence>
<dbReference type="PANTHER" id="PTHR35527:SF2">
    <property type="entry name" value="HYDROLASE"/>
    <property type="match status" value="1"/>
</dbReference>
<evidence type="ECO:0000256" key="3">
    <source>
        <dbReference type="SAM" id="SignalP"/>
    </source>
</evidence>
<evidence type="ECO:0000259" key="4">
    <source>
        <dbReference type="Pfam" id="PF02275"/>
    </source>
</evidence>
<dbReference type="AlphaFoldDB" id="A0A1M4WYT9"/>
<feature type="signal peptide" evidence="3">
    <location>
        <begin position="1"/>
        <end position="21"/>
    </location>
</feature>
<evidence type="ECO:0000313" key="6">
    <source>
        <dbReference type="Proteomes" id="UP000184170"/>
    </source>
</evidence>
<dbReference type="InterPro" id="IPR052193">
    <property type="entry name" value="Peptidase_C59"/>
</dbReference>
<dbReference type="RefSeq" id="WP_073271774.1">
    <property type="nucleotide sequence ID" value="NZ_FQVA01000001.1"/>
</dbReference>
<dbReference type="SUPFAM" id="SSF56235">
    <property type="entry name" value="N-terminal nucleophile aminohydrolases (Ntn hydrolases)"/>
    <property type="match status" value="1"/>
</dbReference>
<sequence>MKKVLLPLCLSTTAAISTTHACTTWVADTDYGVTVTRSVDWDSKLGAIAHVYPKGTQLETVAVPGYAKPAKWTSKYQTLAIEEYVLFQGVAVTAINMEAGLSANGQYLDDSKPFLQEHKDSGASAVALMNATTYIASNFATATEVKEAFEKNQFQIAWGAGLAGAQHGAHFSVQDKEGNKLLIQLNRGGEQRLYYNDADLRSMTNSPLQQYQREYVSQLDMSKPETLSKLNADISPKDRNARMLFMSDKVKLKGQQLTWAQTEGKVLGVFDAAVLVPQDVVEVETGGIYPTWVSYVYNLETGSFKLRDHDTYDSIRFNFADVAKFKKPMCADLPKQAGAGKGTALWSSCDKVIPKLTVADH</sequence>
<dbReference type="OrthoDB" id="1265391at2"/>
<organism evidence="5 6">
    <name type="scientific">Microbulbifer donghaiensis</name>
    <dbReference type="NCBI Taxonomy" id="494016"/>
    <lineage>
        <taxon>Bacteria</taxon>
        <taxon>Pseudomonadati</taxon>
        <taxon>Pseudomonadota</taxon>
        <taxon>Gammaproteobacteria</taxon>
        <taxon>Cellvibrionales</taxon>
        <taxon>Microbulbiferaceae</taxon>
        <taxon>Microbulbifer</taxon>
    </lineage>
</organism>
<protein>
    <submittedName>
        <fullName evidence="5">Choloylglycine hydrolase</fullName>
    </submittedName>
</protein>
<name>A0A1M4WYT9_9GAMM</name>
<evidence type="ECO:0000256" key="2">
    <source>
        <dbReference type="ARBA" id="ARBA00022801"/>
    </source>
</evidence>
<gene>
    <name evidence="5" type="ORF">SAMN04487965_0819</name>
</gene>